<keyword evidence="2" id="KW-1185">Reference proteome</keyword>
<accession>A0A1Z4BM11</accession>
<dbReference type="Gene3D" id="3.90.550.10">
    <property type="entry name" value="Spore Coat Polysaccharide Biosynthesis Protein SpsA, Chain A"/>
    <property type="match status" value="1"/>
</dbReference>
<dbReference type="EMBL" id="CP022022">
    <property type="protein sequence ID" value="ASF42300.1"/>
    <property type="molecule type" value="Genomic_DNA"/>
</dbReference>
<dbReference type="Proteomes" id="UP000197007">
    <property type="component" value="Chromosome"/>
</dbReference>
<reference evidence="2" key="1">
    <citation type="submission" date="2017-06" db="EMBL/GenBank/DDBJ databases">
        <title>Complete genome sequence of Capnocytophaga sp. KCOM 1579 (=ChDC OS43) isolated from a human refractory periapical abscess lesion.</title>
        <authorList>
            <person name="Kook J.-K."/>
            <person name="Park S.-N."/>
            <person name="Lim Y.K."/>
            <person name="Roh H."/>
        </authorList>
    </citation>
    <scope>NUCLEOTIDE SEQUENCE [LARGE SCALE GENOMIC DNA]</scope>
    <source>
        <strain evidence="2">ChDC OS43</strain>
    </source>
</reference>
<dbReference type="AlphaFoldDB" id="A0A1Z4BM11"/>
<dbReference type="GO" id="GO:0016740">
    <property type="term" value="F:transferase activity"/>
    <property type="evidence" value="ECO:0007669"/>
    <property type="project" value="UniProtKB-KW"/>
</dbReference>
<sequence>MNTLNTPILFLIFNRLDTTKKVFETIKKNKPSKLYIASDGARAHKQGEKEIVQQVRNFVLENINWDCKVQTLFRQENLGCKEAVSTAISWFFNNEEMGIILEDDCLPDDSFFYFCQDLLIKYQNDTRIWLITGTNDLVENVSTDKESYYFSKYEHIWGWASWRRAWKYYDKDISYYPDLKAKNIFQKLFANKDEYLYFSKIYDKLYLKGIDTWDYQWKLTIMINNGLSIIPTVNLISNIGFGAEATHTHSAEDDNANRKTGKISFPIQHPLYIIPNFEKDEQKRKLILKKTSKLKIMINVLKTHSISEIFKKLIQKITK</sequence>
<evidence type="ECO:0000313" key="1">
    <source>
        <dbReference type="EMBL" id="ASF42300.1"/>
    </source>
</evidence>
<evidence type="ECO:0000313" key="2">
    <source>
        <dbReference type="Proteomes" id="UP000197007"/>
    </source>
</evidence>
<proteinExistence type="predicted"/>
<dbReference type="KEGG" id="capn:CBG49_03925"/>
<dbReference type="RefSeq" id="WP_088593464.1">
    <property type="nucleotide sequence ID" value="NZ_CP022022.1"/>
</dbReference>
<dbReference type="SUPFAM" id="SSF53448">
    <property type="entry name" value="Nucleotide-diphospho-sugar transferases"/>
    <property type="match status" value="1"/>
</dbReference>
<name>A0A1Z4BM11_9FLAO</name>
<organism evidence="1 2">
    <name type="scientific">Capnocytophaga endodontalis</name>
    <dbReference type="NCBI Taxonomy" id="2708117"/>
    <lineage>
        <taxon>Bacteria</taxon>
        <taxon>Pseudomonadati</taxon>
        <taxon>Bacteroidota</taxon>
        <taxon>Flavobacteriia</taxon>
        <taxon>Flavobacteriales</taxon>
        <taxon>Flavobacteriaceae</taxon>
        <taxon>Capnocytophaga</taxon>
    </lineage>
</organism>
<gene>
    <name evidence="1" type="ORF">CBG49_03925</name>
</gene>
<keyword evidence="1" id="KW-0808">Transferase</keyword>
<dbReference type="InterPro" id="IPR029044">
    <property type="entry name" value="Nucleotide-diphossugar_trans"/>
</dbReference>
<protein>
    <submittedName>
        <fullName evidence="1">Nucleotide-diphospho-sugar transferase</fullName>
    </submittedName>
</protein>